<sequence>MKPATVKRRLPAGPLNCKCFHTTPAEEAANSATCVLTPRYTTINDKRWSEYGIIPNVPQKNFTFKCLLMSNETHRPPGLSSENNLISAYYRILMSRANEI</sequence>
<organism evidence="1 2">
    <name type="scientific">Scophthalmus maximus</name>
    <name type="common">Turbot</name>
    <name type="synonym">Psetta maxima</name>
    <dbReference type="NCBI Taxonomy" id="52904"/>
    <lineage>
        <taxon>Eukaryota</taxon>
        <taxon>Metazoa</taxon>
        <taxon>Chordata</taxon>
        <taxon>Craniata</taxon>
        <taxon>Vertebrata</taxon>
        <taxon>Euteleostomi</taxon>
        <taxon>Actinopterygii</taxon>
        <taxon>Neopterygii</taxon>
        <taxon>Teleostei</taxon>
        <taxon>Neoteleostei</taxon>
        <taxon>Acanthomorphata</taxon>
        <taxon>Carangaria</taxon>
        <taxon>Pleuronectiformes</taxon>
        <taxon>Pleuronectoidei</taxon>
        <taxon>Scophthalmidae</taxon>
        <taxon>Scophthalmus</taxon>
    </lineage>
</organism>
<proteinExistence type="predicted"/>
<dbReference type="AlphaFoldDB" id="A0A6A4S7I2"/>
<dbReference type="EMBL" id="VEVO01000017">
    <property type="protein sequence ID" value="KAF0028499.1"/>
    <property type="molecule type" value="Genomic_DNA"/>
</dbReference>
<evidence type="ECO:0000313" key="2">
    <source>
        <dbReference type="Proteomes" id="UP000438429"/>
    </source>
</evidence>
<comment type="caution">
    <text evidence="1">The sequence shown here is derived from an EMBL/GenBank/DDBJ whole genome shotgun (WGS) entry which is preliminary data.</text>
</comment>
<protein>
    <submittedName>
        <fullName evidence="1">Uncharacterized protein</fullName>
    </submittedName>
</protein>
<reference evidence="1 2" key="1">
    <citation type="submission" date="2019-06" db="EMBL/GenBank/DDBJ databases">
        <title>Draft genomes of female and male turbot (Scophthalmus maximus).</title>
        <authorList>
            <person name="Xu H."/>
            <person name="Xu X.-W."/>
            <person name="Shao C."/>
            <person name="Chen S."/>
        </authorList>
    </citation>
    <scope>NUCLEOTIDE SEQUENCE [LARGE SCALE GENOMIC DNA]</scope>
    <source>
        <strain evidence="1">Ysfricsl-2016a</strain>
        <tissue evidence="1">Blood</tissue>
    </source>
</reference>
<dbReference type="Proteomes" id="UP000438429">
    <property type="component" value="Unassembled WGS sequence"/>
</dbReference>
<accession>A0A6A4S7I2</accession>
<gene>
    <name evidence="1" type="ORF">F2P81_019586</name>
</gene>
<name>A0A6A4S7I2_SCOMX</name>
<evidence type="ECO:0000313" key="1">
    <source>
        <dbReference type="EMBL" id="KAF0028499.1"/>
    </source>
</evidence>